<evidence type="ECO:0000313" key="3">
    <source>
        <dbReference type="Proteomes" id="UP001154282"/>
    </source>
</evidence>
<proteinExistence type="predicted"/>
<evidence type="ECO:0000313" key="2">
    <source>
        <dbReference type="EMBL" id="CAI0434396.1"/>
    </source>
</evidence>
<dbReference type="EMBL" id="CAMGYJ010000006">
    <property type="protein sequence ID" value="CAI0434396.1"/>
    <property type="molecule type" value="Genomic_DNA"/>
</dbReference>
<keyword evidence="1" id="KW-1133">Transmembrane helix</keyword>
<feature type="non-terminal residue" evidence="2">
    <location>
        <position position="1"/>
    </location>
</feature>
<dbReference type="Proteomes" id="UP001154282">
    <property type="component" value="Unassembled WGS sequence"/>
</dbReference>
<keyword evidence="1" id="KW-0812">Transmembrane</keyword>
<reference evidence="2" key="1">
    <citation type="submission" date="2022-08" db="EMBL/GenBank/DDBJ databases">
        <authorList>
            <person name="Gutierrez-Valencia J."/>
        </authorList>
    </citation>
    <scope>NUCLEOTIDE SEQUENCE</scope>
</reference>
<sequence>AVSNFSLFVCCRGAGDWNQFVFGVSGAYAWWMQHCCAILDAIEGLSSHNLATRLSSMVILLESNRIIYFLPYIPALFVISMGLCASLPRMGGDTM</sequence>
<protein>
    <submittedName>
        <fullName evidence="2">Uncharacterized protein</fullName>
    </submittedName>
</protein>
<organism evidence="2 3">
    <name type="scientific">Linum tenue</name>
    <dbReference type="NCBI Taxonomy" id="586396"/>
    <lineage>
        <taxon>Eukaryota</taxon>
        <taxon>Viridiplantae</taxon>
        <taxon>Streptophyta</taxon>
        <taxon>Embryophyta</taxon>
        <taxon>Tracheophyta</taxon>
        <taxon>Spermatophyta</taxon>
        <taxon>Magnoliopsida</taxon>
        <taxon>eudicotyledons</taxon>
        <taxon>Gunneridae</taxon>
        <taxon>Pentapetalae</taxon>
        <taxon>rosids</taxon>
        <taxon>fabids</taxon>
        <taxon>Malpighiales</taxon>
        <taxon>Linaceae</taxon>
        <taxon>Linum</taxon>
    </lineage>
</organism>
<evidence type="ECO:0000256" key="1">
    <source>
        <dbReference type="SAM" id="Phobius"/>
    </source>
</evidence>
<dbReference type="AlphaFoldDB" id="A0AAV0LLS2"/>
<accession>A0AAV0LLS2</accession>
<gene>
    <name evidence="2" type="ORF">LITE_LOCUS24259</name>
</gene>
<feature type="transmembrane region" description="Helical" evidence="1">
    <location>
        <begin position="66"/>
        <end position="87"/>
    </location>
</feature>
<keyword evidence="1" id="KW-0472">Membrane</keyword>
<comment type="caution">
    <text evidence="2">The sequence shown here is derived from an EMBL/GenBank/DDBJ whole genome shotgun (WGS) entry which is preliminary data.</text>
</comment>
<keyword evidence="3" id="KW-1185">Reference proteome</keyword>
<name>A0AAV0LLS2_9ROSI</name>